<evidence type="ECO:0000313" key="2">
    <source>
        <dbReference type="Proteomes" id="UP000289323"/>
    </source>
</evidence>
<accession>A0A446BU30</accession>
<dbReference type="Proteomes" id="UP000289323">
    <property type="component" value="Unassembled WGS sequence"/>
</dbReference>
<protein>
    <submittedName>
        <fullName evidence="1">94de75f0-3e18-4459-bb08-4e759cf6ff09</fullName>
    </submittedName>
</protein>
<sequence length="261" mass="28688">MSSERLLHGGCLCGRNRYIVEVPHDAAQSAKVVFSSHPSHRSSLATPLPAYLRVPLAWYHSATVPLQADETRAQIRRVWSSLLPLPRTRTRTRSTHPHHAQTDPAAAAAHYYTAQRHFCGFCGTPLAYWSEAPRGEADFIQLALGSLSPRDLVDLEELGVVPGSEGEEGRMKRMMMMIIGVTAAEVIRGTVGAVPWFDALTEGSRLGTLRRAKGKGANRSGTVRVEWEIVEWTEDDAAESPRKRKIEDVEGAVAVGDVEQV</sequence>
<organism evidence="1 2">
    <name type="scientific">Thermothielavioides terrestris</name>
    <dbReference type="NCBI Taxonomy" id="2587410"/>
    <lineage>
        <taxon>Eukaryota</taxon>
        <taxon>Fungi</taxon>
        <taxon>Dikarya</taxon>
        <taxon>Ascomycota</taxon>
        <taxon>Pezizomycotina</taxon>
        <taxon>Sordariomycetes</taxon>
        <taxon>Sordariomycetidae</taxon>
        <taxon>Sordariales</taxon>
        <taxon>Chaetomiaceae</taxon>
        <taxon>Thermothielavioides</taxon>
    </lineage>
</organism>
<proteinExistence type="predicted"/>
<dbReference type="EMBL" id="OUUZ01000016">
    <property type="protein sequence ID" value="SPQ26033.1"/>
    <property type="molecule type" value="Genomic_DNA"/>
</dbReference>
<gene>
    <name evidence="1" type="ORF">TT172_LOCUS8452</name>
</gene>
<name>A0A446BU30_9PEZI</name>
<dbReference type="AlphaFoldDB" id="A0A446BU30"/>
<reference evidence="1 2" key="1">
    <citation type="submission" date="2018-04" db="EMBL/GenBank/DDBJ databases">
        <authorList>
            <person name="Huttner S."/>
            <person name="Dainat J."/>
        </authorList>
    </citation>
    <scope>NUCLEOTIDE SEQUENCE [LARGE SCALE GENOMIC DNA]</scope>
</reference>
<evidence type="ECO:0000313" key="1">
    <source>
        <dbReference type="EMBL" id="SPQ26033.1"/>
    </source>
</evidence>
<dbReference type="Gene3D" id="2.170.150.70">
    <property type="match status" value="1"/>
</dbReference>